<accession>A0ABD0PVN5</accession>
<organism evidence="1 2">
    <name type="scientific">Cirrhinus mrigala</name>
    <name type="common">Mrigala</name>
    <dbReference type="NCBI Taxonomy" id="683832"/>
    <lineage>
        <taxon>Eukaryota</taxon>
        <taxon>Metazoa</taxon>
        <taxon>Chordata</taxon>
        <taxon>Craniata</taxon>
        <taxon>Vertebrata</taxon>
        <taxon>Euteleostomi</taxon>
        <taxon>Actinopterygii</taxon>
        <taxon>Neopterygii</taxon>
        <taxon>Teleostei</taxon>
        <taxon>Ostariophysi</taxon>
        <taxon>Cypriniformes</taxon>
        <taxon>Cyprinidae</taxon>
        <taxon>Labeoninae</taxon>
        <taxon>Labeonini</taxon>
        <taxon>Cirrhinus</taxon>
    </lineage>
</organism>
<evidence type="ECO:0000313" key="1">
    <source>
        <dbReference type="EMBL" id="KAL0177483.1"/>
    </source>
</evidence>
<evidence type="ECO:0000313" key="2">
    <source>
        <dbReference type="Proteomes" id="UP001529510"/>
    </source>
</evidence>
<reference evidence="1 2" key="1">
    <citation type="submission" date="2024-05" db="EMBL/GenBank/DDBJ databases">
        <title>Genome sequencing and assembly of Indian major carp, Cirrhinus mrigala (Hamilton, 1822).</title>
        <authorList>
            <person name="Mohindra V."/>
            <person name="Chowdhury L.M."/>
            <person name="Lal K."/>
            <person name="Jena J.K."/>
        </authorList>
    </citation>
    <scope>NUCLEOTIDE SEQUENCE [LARGE SCALE GENOMIC DNA]</scope>
    <source>
        <strain evidence="1">CM1030</strain>
        <tissue evidence="1">Blood</tissue>
    </source>
</reference>
<proteinExistence type="predicted"/>
<dbReference type="EMBL" id="JAMKFB020000013">
    <property type="protein sequence ID" value="KAL0177483.1"/>
    <property type="molecule type" value="Genomic_DNA"/>
</dbReference>
<dbReference type="Proteomes" id="UP001529510">
    <property type="component" value="Unassembled WGS sequence"/>
</dbReference>
<name>A0ABD0PVN5_CIRMR</name>
<feature type="non-terminal residue" evidence="1">
    <location>
        <position position="59"/>
    </location>
</feature>
<protein>
    <submittedName>
        <fullName evidence="1">Uncharacterized protein</fullName>
    </submittedName>
</protein>
<sequence length="59" mass="6823">MYLRSHVVYVIWQDLRGDGMADGDEGPGGEWKEKYMALEALLFKFRGQMSVIRELTAEK</sequence>
<keyword evidence="2" id="KW-1185">Reference proteome</keyword>
<gene>
    <name evidence="1" type="ORF">M9458_026377</name>
</gene>
<comment type="caution">
    <text evidence="1">The sequence shown here is derived from an EMBL/GenBank/DDBJ whole genome shotgun (WGS) entry which is preliminary data.</text>
</comment>
<dbReference type="AlphaFoldDB" id="A0ABD0PVN5"/>